<keyword evidence="3" id="KW-1185">Reference proteome</keyword>
<accession>A0ABT5KEI6</accession>
<feature type="domain" description="TniQ" evidence="1">
    <location>
        <begin position="20"/>
        <end position="159"/>
    </location>
</feature>
<dbReference type="RefSeq" id="WP_273600557.1">
    <property type="nucleotide sequence ID" value="NZ_JAQQXT010000007.1"/>
</dbReference>
<evidence type="ECO:0000313" key="2">
    <source>
        <dbReference type="EMBL" id="MDC8772347.1"/>
    </source>
</evidence>
<proteinExistence type="predicted"/>
<dbReference type="InterPro" id="IPR009492">
    <property type="entry name" value="TniQ"/>
</dbReference>
<comment type="caution">
    <text evidence="2">The sequence shown here is derived from an EMBL/GenBank/DDBJ whole genome shotgun (WGS) entry which is preliminary data.</text>
</comment>
<reference evidence="2 3" key="1">
    <citation type="submission" date="2022-10" db="EMBL/GenBank/DDBJ databases">
        <title>Paucibacter sp. hw1 Genome sequencing.</title>
        <authorList>
            <person name="Park S."/>
        </authorList>
    </citation>
    <scope>NUCLEOTIDE SEQUENCE [LARGE SCALE GENOMIC DNA]</scope>
    <source>
        <strain evidence="3">hw1</strain>
    </source>
</reference>
<organism evidence="2 3">
    <name type="scientific">Roseateles albus</name>
    <dbReference type="NCBI Taxonomy" id="2987525"/>
    <lineage>
        <taxon>Bacteria</taxon>
        <taxon>Pseudomonadati</taxon>
        <taxon>Pseudomonadota</taxon>
        <taxon>Betaproteobacteria</taxon>
        <taxon>Burkholderiales</taxon>
        <taxon>Sphaerotilaceae</taxon>
        <taxon>Roseateles</taxon>
    </lineage>
</organism>
<name>A0ABT5KEI6_9BURK</name>
<sequence>MPQLKSGIQSLHRQLPLNVPTLLPDECGKGFIGRVFGWNGAVDHLSMDIWRKSGWGRHYSPFEFLIEVTGLPRSTLICEHTHLPYFRFVNKTFAGSSYDCASTDVASCSRLHTLNTPRGNARLCEKCVLKDLSEEGVSYWRRTHQLHGISHCAEHGHPLLTAECNHALLSPPSQFLDSGETRPIAPSILQAAAGPFIKRFVALSAMTLTMKAPRHPAQLSRSLEIRARHHGIRVSPQGRVSNLSDRIIEMAAGPWLDENFPILKNKRPAEFVSAIDGTCISRHVAHHTVSYLLAMAALWDTTDEAMTACFVTEAPGVAGHDAQEELRQQEAAFRLFLKDVGVLRAIKAHNLSKENLSASMQHYLRRAALESK</sequence>
<protein>
    <submittedName>
        <fullName evidence="2">TniQ family protein</fullName>
    </submittedName>
</protein>
<evidence type="ECO:0000313" key="3">
    <source>
        <dbReference type="Proteomes" id="UP001221189"/>
    </source>
</evidence>
<evidence type="ECO:0000259" key="1">
    <source>
        <dbReference type="Pfam" id="PF06527"/>
    </source>
</evidence>
<dbReference type="Pfam" id="PF06527">
    <property type="entry name" value="TniQ"/>
    <property type="match status" value="1"/>
</dbReference>
<gene>
    <name evidence="2" type="ORF">PRZ03_12260</name>
</gene>
<dbReference type="Proteomes" id="UP001221189">
    <property type="component" value="Unassembled WGS sequence"/>
</dbReference>
<dbReference type="EMBL" id="JAQQXT010000007">
    <property type="protein sequence ID" value="MDC8772347.1"/>
    <property type="molecule type" value="Genomic_DNA"/>
</dbReference>